<dbReference type="OrthoDB" id="8327618at2759"/>
<sequence>MSQEHLFCFGFTRWKRNYIRRFLHAPGNQLTFVWTRKNALKQGFNHHCRIVAWGERAMPEAQRLADEFNVPIWRVEDGFIRSAGLGSDYTPPLSLVLDKRGIYYDPNQPSDLEYLLQHTEFSVNLLARAKQLRTTLLSYELSKYNLGVALKHADLRAQPGQRIILVPGQVEDDASIRKGCCDIATNAALLSAVRDARPHGFVVYKPHPDV</sequence>
<protein>
    <submittedName>
        <fullName evidence="1">Uncharacterized protein</fullName>
    </submittedName>
</protein>
<name>A0A7R8WUW3_9CRUS</name>
<feature type="non-terminal residue" evidence="1">
    <location>
        <position position="210"/>
    </location>
</feature>
<reference evidence="1" key="1">
    <citation type="submission" date="2020-11" db="EMBL/GenBank/DDBJ databases">
        <authorList>
            <person name="Tran Van P."/>
        </authorList>
    </citation>
    <scope>NUCLEOTIDE SEQUENCE</scope>
</reference>
<organism evidence="1">
    <name type="scientific">Cyprideis torosa</name>
    <dbReference type="NCBI Taxonomy" id="163714"/>
    <lineage>
        <taxon>Eukaryota</taxon>
        <taxon>Metazoa</taxon>
        <taxon>Ecdysozoa</taxon>
        <taxon>Arthropoda</taxon>
        <taxon>Crustacea</taxon>
        <taxon>Oligostraca</taxon>
        <taxon>Ostracoda</taxon>
        <taxon>Podocopa</taxon>
        <taxon>Podocopida</taxon>
        <taxon>Cytherocopina</taxon>
        <taxon>Cytheroidea</taxon>
        <taxon>Cytherideidae</taxon>
        <taxon>Cyprideis</taxon>
    </lineage>
</organism>
<dbReference type="InterPro" id="IPR007833">
    <property type="entry name" value="Capsule_polysaccharide_synth"/>
</dbReference>
<dbReference type="Pfam" id="PF05159">
    <property type="entry name" value="Capsule_synth"/>
    <property type="match status" value="1"/>
</dbReference>
<dbReference type="GO" id="GO:0015774">
    <property type="term" value="P:polysaccharide transport"/>
    <property type="evidence" value="ECO:0007669"/>
    <property type="project" value="InterPro"/>
</dbReference>
<evidence type="ECO:0000313" key="1">
    <source>
        <dbReference type="EMBL" id="CAD7238646.1"/>
    </source>
</evidence>
<dbReference type="AlphaFoldDB" id="A0A7R8WUW3"/>
<dbReference type="GO" id="GO:0000271">
    <property type="term" value="P:polysaccharide biosynthetic process"/>
    <property type="evidence" value="ECO:0007669"/>
    <property type="project" value="InterPro"/>
</dbReference>
<gene>
    <name evidence="1" type="ORF">CTOB1V02_LOCUS16461</name>
</gene>
<proteinExistence type="predicted"/>
<accession>A0A7R8WUW3</accession>
<dbReference type="EMBL" id="OB705852">
    <property type="protein sequence ID" value="CAD7238646.1"/>
    <property type="molecule type" value="Genomic_DNA"/>
</dbReference>